<name>A0ABV9NJH0_9GAMM</name>
<dbReference type="EMBL" id="JBHSGG010000010">
    <property type="protein sequence ID" value="MFC4727361.1"/>
    <property type="molecule type" value="Genomic_DNA"/>
</dbReference>
<accession>A0ABV9NJH0</accession>
<gene>
    <name evidence="1" type="ORF">ACFO3Q_04155</name>
</gene>
<keyword evidence="2" id="KW-1185">Reference proteome</keyword>
<evidence type="ECO:0000313" key="1">
    <source>
        <dbReference type="EMBL" id="MFC4727361.1"/>
    </source>
</evidence>
<proteinExistence type="predicted"/>
<sequence length="125" mass="14141">MPHPDVEPGDPRDYTAYSIHGRGRMLSTPLLEHCELLARTASGYLEWWVGDFSAVAGWLSDDAPTGTLEWRVIAWRELGGVQRPELAEDCGGLECLHGRPLDEFAPLRNRDEWMRRQAESLVAPR</sequence>
<dbReference type="RefSeq" id="WP_377003376.1">
    <property type="nucleotide sequence ID" value="NZ_JBHSGG010000010.1"/>
</dbReference>
<comment type="caution">
    <text evidence="1">The sequence shown here is derived from an EMBL/GenBank/DDBJ whole genome shotgun (WGS) entry which is preliminary data.</text>
</comment>
<reference evidence="2" key="1">
    <citation type="journal article" date="2019" name="Int. J. Syst. Evol. Microbiol.">
        <title>The Global Catalogue of Microorganisms (GCM) 10K type strain sequencing project: providing services to taxonomists for standard genome sequencing and annotation.</title>
        <authorList>
            <consortium name="The Broad Institute Genomics Platform"/>
            <consortium name="The Broad Institute Genome Sequencing Center for Infectious Disease"/>
            <person name="Wu L."/>
            <person name="Ma J."/>
        </authorList>
    </citation>
    <scope>NUCLEOTIDE SEQUENCE [LARGE SCALE GENOMIC DNA]</scope>
    <source>
        <strain evidence="2">CGMCC 1.13574</strain>
    </source>
</reference>
<dbReference type="Proteomes" id="UP001595892">
    <property type="component" value="Unassembled WGS sequence"/>
</dbReference>
<organism evidence="1 2">
    <name type="scientific">Coralloluteibacterium thermophilum</name>
    <dbReference type="NCBI Taxonomy" id="2707049"/>
    <lineage>
        <taxon>Bacteria</taxon>
        <taxon>Pseudomonadati</taxon>
        <taxon>Pseudomonadota</taxon>
        <taxon>Gammaproteobacteria</taxon>
        <taxon>Lysobacterales</taxon>
        <taxon>Lysobacteraceae</taxon>
        <taxon>Coralloluteibacterium</taxon>
    </lineage>
</organism>
<protein>
    <submittedName>
        <fullName evidence="1">Uncharacterized protein</fullName>
    </submittedName>
</protein>
<evidence type="ECO:0000313" key="2">
    <source>
        <dbReference type="Proteomes" id="UP001595892"/>
    </source>
</evidence>